<reference evidence="1" key="1">
    <citation type="submission" date="2014-11" db="EMBL/GenBank/DDBJ databases">
        <authorList>
            <person name="Amaro Gonzalez C."/>
        </authorList>
    </citation>
    <scope>NUCLEOTIDE SEQUENCE</scope>
</reference>
<protein>
    <submittedName>
        <fullName evidence="1">Uncharacterized protein</fullName>
    </submittedName>
</protein>
<evidence type="ECO:0000313" key="1">
    <source>
        <dbReference type="EMBL" id="JAH97773.1"/>
    </source>
</evidence>
<proteinExistence type="predicted"/>
<dbReference type="AlphaFoldDB" id="A0A0E9X7X2"/>
<name>A0A0E9X7X2_ANGAN</name>
<reference evidence="1" key="2">
    <citation type="journal article" date="2015" name="Fish Shellfish Immunol.">
        <title>Early steps in the European eel (Anguilla anguilla)-Vibrio vulnificus interaction in the gills: Role of the RtxA13 toxin.</title>
        <authorList>
            <person name="Callol A."/>
            <person name="Pajuelo D."/>
            <person name="Ebbesson L."/>
            <person name="Teles M."/>
            <person name="MacKenzie S."/>
            <person name="Amaro C."/>
        </authorList>
    </citation>
    <scope>NUCLEOTIDE SEQUENCE</scope>
</reference>
<dbReference type="EMBL" id="GBXM01010804">
    <property type="protein sequence ID" value="JAH97773.1"/>
    <property type="molecule type" value="Transcribed_RNA"/>
</dbReference>
<organism evidence="1">
    <name type="scientific">Anguilla anguilla</name>
    <name type="common">European freshwater eel</name>
    <name type="synonym">Muraena anguilla</name>
    <dbReference type="NCBI Taxonomy" id="7936"/>
    <lineage>
        <taxon>Eukaryota</taxon>
        <taxon>Metazoa</taxon>
        <taxon>Chordata</taxon>
        <taxon>Craniata</taxon>
        <taxon>Vertebrata</taxon>
        <taxon>Euteleostomi</taxon>
        <taxon>Actinopterygii</taxon>
        <taxon>Neopterygii</taxon>
        <taxon>Teleostei</taxon>
        <taxon>Anguilliformes</taxon>
        <taxon>Anguillidae</taxon>
        <taxon>Anguilla</taxon>
    </lineage>
</organism>
<sequence>MCESLMMQSAKAKNYLISHKLRPKQGWDTVKYNSSLQKDSLKNKLNKLKVWIKKKFAFHTKKTPLFRLYRILNVTLQPDQIKVNGSTNKNQ</sequence>
<accession>A0A0E9X7X2</accession>